<dbReference type="Pfam" id="PF03009">
    <property type="entry name" value="GDPD"/>
    <property type="match status" value="1"/>
</dbReference>
<reference evidence="2 3" key="1">
    <citation type="submission" date="2018-03" db="EMBL/GenBank/DDBJ databases">
        <title>Genomic Encyclopedia of Archaeal and Bacterial Type Strains, Phase II (KMG-II): from individual species to whole genera.</title>
        <authorList>
            <person name="Goeker M."/>
        </authorList>
    </citation>
    <scope>NUCLEOTIDE SEQUENCE [LARGE SCALE GENOMIC DNA]</scope>
    <source>
        <strain evidence="2 3">ATCC BAA-1496</strain>
    </source>
</reference>
<keyword evidence="3" id="KW-1185">Reference proteome</keyword>
<evidence type="ECO:0000259" key="1">
    <source>
        <dbReference type="PROSITE" id="PS51704"/>
    </source>
</evidence>
<evidence type="ECO:0000313" key="3">
    <source>
        <dbReference type="Proteomes" id="UP000237822"/>
    </source>
</evidence>
<dbReference type="EMBL" id="PVTI01000022">
    <property type="protein sequence ID" value="PRY55621.1"/>
    <property type="molecule type" value="Genomic_DNA"/>
</dbReference>
<dbReference type="GO" id="GO:0008081">
    <property type="term" value="F:phosphoric diester hydrolase activity"/>
    <property type="evidence" value="ECO:0007669"/>
    <property type="project" value="InterPro"/>
</dbReference>
<proteinExistence type="predicted"/>
<dbReference type="SUPFAM" id="SSF51695">
    <property type="entry name" value="PLC-like phosphodiesterases"/>
    <property type="match status" value="1"/>
</dbReference>
<evidence type="ECO:0000313" key="2">
    <source>
        <dbReference type="EMBL" id="PRY55621.1"/>
    </source>
</evidence>
<accession>A0A2T0UCF1</accession>
<dbReference type="PANTHER" id="PTHR46211:SF13">
    <property type="entry name" value="GLYCEROPHOSPHODIESTER PHOSPHODIESTERASE 1-RELATED"/>
    <property type="match status" value="1"/>
</dbReference>
<gene>
    <name evidence="2" type="ORF">BCF74_1225</name>
</gene>
<comment type="caution">
    <text evidence="2">The sequence shown here is derived from an EMBL/GenBank/DDBJ whole genome shotgun (WGS) entry which is preliminary data.</text>
</comment>
<dbReference type="GO" id="GO:0006629">
    <property type="term" value="P:lipid metabolic process"/>
    <property type="evidence" value="ECO:0007669"/>
    <property type="project" value="InterPro"/>
</dbReference>
<name>A0A2T0UCF1_9MICO</name>
<dbReference type="PROSITE" id="PS51704">
    <property type="entry name" value="GP_PDE"/>
    <property type="match status" value="1"/>
</dbReference>
<dbReference type="Gene3D" id="3.20.20.190">
    <property type="entry name" value="Phosphatidylinositol (PI) phosphodiesterase"/>
    <property type="match status" value="1"/>
</dbReference>
<dbReference type="Proteomes" id="UP000237822">
    <property type="component" value="Unassembled WGS sequence"/>
</dbReference>
<protein>
    <submittedName>
        <fullName evidence="2">Glycerophosphoryl diester phosphodiesterase</fullName>
    </submittedName>
</protein>
<dbReference type="InterPro" id="IPR030395">
    <property type="entry name" value="GP_PDE_dom"/>
</dbReference>
<dbReference type="AlphaFoldDB" id="A0A2T0UCF1"/>
<dbReference type="PANTHER" id="PTHR46211">
    <property type="entry name" value="GLYCEROPHOSPHORYL DIESTER PHOSPHODIESTERASE"/>
    <property type="match status" value="1"/>
</dbReference>
<organism evidence="2 3">
    <name type="scientific">Knoellia remsis</name>
    <dbReference type="NCBI Taxonomy" id="407159"/>
    <lineage>
        <taxon>Bacteria</taxon>
        <taxon>Bacillati</taxon>
        <taxon>Actinomycetota</taxon>
        <taxon>Actinomycetes</taxon>
        <taxon>Micrococcales</taxon>
        <taxon>Intrasporangiaceae</taxon>
        <taxon>Knoellia</taxon>
    </lineage>
</organism>
<sequence length="338" mass="37111">MLAGARVRTVRNQWGMGCRELAISGVWGAGNWQSVPTCCWFRAVGVNGIGNQWGCGCESGGVQGNSSGRPLVIAHRGASAEQPEHTLAAYTTAFEAGVDGVECDVRLTADHHLVCVHDRRANRTSDGTGVISTLELARLKELDWASWKTLDDGSSTEQADRDPERGRLLTLRRLLDALTDQRQELLTLIETKHPTRWGGLVERQLVQVLREFGLTTGDLPGLPHVRVMSFSLMALKRMQGLAPQVPLVYLIDHAAPRLSFDGSLPKGIDIVGLDMRIVRRNPAAVEAHRRRGHTVYVWTVNTPEDVERCVEAGVDALISDRPRDVLAQLGGDQRRLLG</sequence>
<feature type="domain" description="GP-PDE" evidence="1">
    <location>
        <begin position="70"/>
        <end position="329"/>
    </location>
</feature>
<dbReference type="InterPro" id="IPR017946">
    <property type="entry name" value="PLC-like_Pdiesterase_TIM-brl"/>
</dbReference>